<dbReference type="STRING" id="573063.Metin_1170"/>
<dbReference type="InterPro" id="IPR019734">
    <property type="entry name" value="TPR_rpt"/>
</dbReference>
<name>D5VTC0_METIM</name>
<feature type="repeat" description="TPR" evidence="3">
    <location>
        <begin position="171"/>
        <end position="204"/>
    </location>
</feature>
<dbReference type="OrthoDB" id="115601at2157"/>
<evidence type="ECO:0000256" key="3">
    <source>
        <dbReference type="PROSITE-ProRule" id="PRU00339"/>
    </source>
</evidence>
<dbReference type="PROSITE" id="PS50005">
    <property type="entry name" value="TPR"/>
    <property type="match status" value="3"/>
</dbReference>
<dbReference type="SUPFAM" id="SSF48452">
    <property type="entry name" value="TPR-like"/>
    <property type="match status" value="2"/>
</dbReference>
<dbReference type="PROSITE" id="PS50293">
    <property type="entry name" value="TPR_REGION"/>
    <property type="match status" value="2"/>
</dbReference>
<dbReference type="EMBL" id="CP002009">
    <property type="protein sequence ID" value="ADG13823.1"/>
    <property type="molecule type" value="Genomic_DNA"/>
</dbReference>
<organism evidence="4 5">
    <name type="scientific">Methanocaldococcus infernus (strain DSM 11812 / JCM 15783 / ME)</name>
    <dbReference type="NCBI Taxonomy" id="573063"/>
    <lineage>
        <taxon>Archaea</taxon>
        <taxon>Methanobacteriati</taxon>
        <taxon>Methanobacteriota</taxon>
        <taxon>Methanomada group</taxon>
        <taxon>Methanococci</taxon>
        <taxon>Methanococcales</taxon>
        <taxon>Methanocaldococcaceae</taxon>
        <taxon>Methanocaldococcus</taxon>
    </lineage>
</organism>
<dbReference type="HOGENOM" id="CLU_003728_2_0_2"/>
<feature type="repeat" description="TPR" evidence="3">
    <location>
        <begin position="205"/>
        <end position="238"/>
    </location>
</feature>
<feature type="repeat" description="TPR" evidence="3">
    <location>
        <begin position="239"/>
        <end position="272"/>
    </location>
</feature>
<dbReference type="KEGG" id="mif:Metin_1170"/>
<accession>D5VTC0</accession>
<evidence type="ECO:0000313" key="4">
    <source>
        <dbReference type="EMBL" id="ADG13823.1"/>
    </source>
</evidence>
<dbReference type="Pfam" id="PF13424">
    <property type="entry name" value="TPR_12"/>
    <property type="match status" value="2"/>
</dbReference>
<evidence type="ECO:0000313" key="5">
    <source>
        <dbReference type="Proteomes" id="UP000002061"/>
    </source>
</evidence>
<dbReference type="eggNOG" id="arCOG03038">
    <property type="taxonomic scope" value="Archaea"/>
</dbReference>
<proteinExistence type="predicted"/>
<evidence type="ECO:0000256" key="1">
    <source>
        <dbReference type="ARBA" id="ARBA00022737"/>
    </source>
</evidence>
<reference evidence="4" key="1">
    <citation type="submission" date="2010-04" db="EMBL/GenBank/DDBJ databases">
        <title>Complete sequence of Methanocaldococcus infernus ME.</title>
        <authorList>
            <consortium name="US DOE Joint Genome Institute"/>
            <person name="Lucas S."/>
            <person name="Copeland A."/>
            <person name="Lapidus A."/>
            <person name="Cheng J.-F."/>
            <person name="Bruce D."/>
            <person name="Goodwin L."/>
            <person name="Pitluck S."/>
            <person name="Munk A.C."/>
            <person name="Detter J.C."/>
            <person name="Han C."/>
            <person name="Tapia R."/>
            <person name="Land M."/>
            <person name="Hauser L."/>
            <person name="Kyrpides N."/>
            <person name="Mikhailova N."/>
            <person name="Sieprawska-Lupa M."/>
            <person name="Whitman W.B."/>
            <person name="Woyke T."/>
        </authorList>
    </citation>
    <scope>NUCLEOTIDE SEQUENCE [LARGE SCALE GENOMIC DNA]</scope>
    <source>
        <strain evidence="4">ME</strain>
    </source>
</reference>
<dbReference type="SMART" id="SM00028">
    <property type="entry name" value="TPR"/>
    <property type="match status" value="7"/>
</dbReference>
<dbReference type="InterPro" id="IPR011990">
    <property type="entry name" value="TPR-like_helical_dom_sf"/>
</dbReference>
<dbReference type="RefSeq" id="WP_013100568.1">
    <property type="nucleotide sequence ID" value="NC_014122.1"/>
</dbReference>
<dbReference type="InterPro" id="IPR051685">
    <property type="entry name" value="Ycf3/AcsC/BcsC/TPR_MFPF"/>
</dbReference>
<protein>
    <submittedName>
        <fullName evidence="4">TPR repeat-containing protein</fullName>
    </submittedName>
</protein>
<evidence type="ECO:0000256" key="2">
    <source>
        <dbReference type="ARBA" id="ARBA00022803"/>
    </source>
</evidence>
<dbReference type="PANTHER" id="PTHR44943">
    <property type="entry name" value="CELLULOSE SYNTHASE OPERON PROTEIN C"/>
    <property type="match status" value="1"/>
</dbReference>
<dbReference type="Gene3D" id="1.25.40.10">
    <property type="entry name" value="Tetratricopeptide repeat domain"/>
    <property type="match status" value="3"/>
</dbReference>
<dbReference type="AlphaFoldDB" id="D5VTC0"/>
<sequence>MGENIQILVKKYIKKEEYEKVLELIEDELKNKWDEKLLYLKYEILIELKRFDEAIEVLDELMRKSGNYKYLSIVKGLLLMIIGKLEDSKKTFKEVCHITRMNYLVAATMLAYIYARLGEYEKSLKLLEKISEHYNSPAAYLERGKVLYNLGRLEESLTCFKKCLEKCDCDTEALYYAGDVCVKLGKYDEAIEYLCKIIKINPCNIRALTKISKVLITIGKITKAKEFLEKALELNPKDPALYILYGIVLNKLGKYDKAIEYFDKALSINPNLVEAWNGKGLALEKLGRLEEALECYNRAFSLLE</sequence>
<gene>
    <name evidence="4" type="ordered locus">Metin_1170</name>
</gene>
<dbReference type="PANTHER" id="PTHR44943:SF8">
    <property type="entry name" value="TPR REPEAT-CONTAINING PROTEIN MJ0263"/>
    <property type="match status" value="1"/>
</dbReference>
<keyword evidence="2 3" id="KW-0802">TPR repeat</keyword>
<keyword evidence="5" id="KW-1185">Reference proteome</keyword>
<dbReference type="Proteomes" id="UP000002061">
    <property type="component" value="Chromosome"/>
</dbReference>
<dbReference type="Pfam" id="PF13181">
    <property type="entry name" value="TPR_8"/>
    <property type="match status" value="2"/>
</dbReference>
<keyword evidence="1" id="KW-0677">Repeat</keyword>
<dbReference type="GeneID" id="9132189"/>